<accession>A0A8J7JFH9</accession>
<dbReference type="PROSITE" id="PS51186">
    <property type="entry name" value="GNAT"/>
    <property type="match status" value="1"/>
</dbReference>
<dbReference type="EMBL" id="JAELVR010000002">
    <property type="protein sequence ID" value="MBJ6370594.1"/>
    <property type="molecule type" value="Genomic_DNA"/>
</dbReference>
<dbReference type="InterPro" id="IPR016181">
    <property type="entry name" value="Acyl_CoA_acyltransferase"/>
</dbReference>
<dbReference type="Proteomes" id="UP000619079">
    <property type="component" value="Unassembled WGS sequence"/>
</dbReference>
<protein>
    <submittedName>
        <fullName evidence="2">N-acetyltransferase</fullName>
    </submittedName>
</protein>
<name>A0A8J7JFH9_9RHOB</name>
<evidence type="ECO:0000313" key="2">
    <source>
        <dbReference type="EMBL" id="MBJ6370594.1"/>
    </source>
</evidence>
<proteinExistence type="predicted"/>
<gene>
    <name evidence="2" type="ORF">JF290_03555</name>
</gene>
<sequence length="179" mass="19420">MQFSTDYETSAPSIAALFEAVFSVSEGAEEGALIGDLARRMMAETPEADLRVFTAWVDGALVGAILFSRLVYQGDERSVFVLGPVAVAEERQGRGIGQGIIRHGLDMLRAEGVDVAMTYGDPNYYARLSFAPVSEHDIPAPFALRHPEGWLGQSLNKAPLVPFHGPPHCVGAFNDPVFW</sequence>
<dbReference type="InterPro" id="IPR000182">
    <property type="entry name" value="GNAT_dom"/>
</dbReference>
<dbReference type="Gene3D" id="3.40.630.30">
    <property type="match status" value="1"/>
</dbReference>
<feature type="domain" description="N-acetyltransferase" evidence="1">
    <location>
        <begin position="1"/>
        <end position="176"/>
    </location>
</feature>
<keyword evidence="3" id="KW-1185">Reference proteome</keyword>
<evidence type="ECO:0000313" key="3">
    <source>
        <dbReference type="Proteomes" id="UP000619079"/>
    </source>
</evidence>
<comment type="caution">
    <text evidence="2">The sequence shown here is derived from an EMBL/GenBank/DDBJ whole genome shotgun (WGS) entry which is preliminary data.</text>
</comment>
<dbReference type="CDD" id="cd04301">
    <property type="entry name" value="NAT_SF"/>
    <property type="match status" value="1"/>
</dbReference>
<organism evidence="2 3">
    <name type="scientific">Sedimentitalea arenosa</name>
    <dbReference type="NCBI Taxonomy" id="2798803"/>
    <lineage>
        <taxon>Bacteria</taxon>
        <taxon>Pseudomonadati</taxon>
        <taxon>Pseudomonadota</taxon>
        <taxon>Alphaproteobacteria</taxon>
        <taxon>Rhodobacterales</taxon>
        <taxon>Paracoccaceae</taxon>
        <taxon>Sedimentitalea</taxon>
    </lineage>
</organism>
<dbReference type="GO" id="GO:0016747">
    <property type="term" value="F:acyltransferase activity, transferring groups other than amino-acyl groups"/>
    <property type="evidence" value="ECO:0007669"/>
    <property type="project" value="InterPro"/>
</dbReference>
<evidence type="ECO:0000259" key="1">
    <source>
        <dbReference type="PROSITE" id="PS51186"/>
    </source>
</evidence>
<reference evidence="2" key="1">
    <citation type="submission" date="2020-12" db="EMBL/GenBank/DDBJ databases">
        <title>Sedimentitalea sp. nov., isolated from sand in Incheon.</title>
        <authorList>
            <person name="Kim W."/>
        </authorList>
    </citation>
    <scope>NUCLEOTIDE SEQUENCE</scope>
    <source>
        <strain evidence="2">CAU 1593</strain>
    </source>
</reference>
<dbReference type="AlphaFoldDB" id="A0A8J7JFH9"/>
<dbReference type="Pfam" id="PF00583">
    <property type="entry name" value="Acetyltransf_1"/>
    <property type="match status" value="1"/>
</dbReference>
<dbReference type="SUPFAM" id="SSF55729">
    <property type="entry name" value="Acyl-CoA N-acyltransferases (Nat)"/>
    <property type="match status" value="1"/>
</dbReference>
<dbReference type="RefSeq" id="WP_199023372.1">
    <property type="nucleotide sequence ID" value="NZ_JAELVR010000002.1"/>
</dbReference>